<evidence type="ECO:0000259" key="6">
    <source>
        <dbReference type="Pfam" id="PF25789"/>
    </source>
</evidence>
<dbReference type="Pfam" id="PF04112">
    <property type="entry name" value="Mak10"/>
    <property type="match status" value="1"/>
</dbReference>
<keyword evidence="3" id="KW-0963">Cytoplasm</keyword>
<comment type="caution">
    <text evidence="7">The sequence shown here is derived from an EMBL/GenBank/DDBJ whole genome shotgun (WGS) entry which is preliminary data.</text>
</comment>
<reference evidence="7" key="1">
    <citation type="submission" date="2021-11" db="EMBL/GenBank/DDBJ databases">
        <authorList>
            <person name="Herlambang A."/>
            <person name="Guo Y."/>
            <person name="Takashima Y."/>
            <person name="Nishizawa T."/>
        </authorList>
    </citation>
    <scope>NUCLEOTIDE SEQUENCE</scope>
    <source>
        <strain evidence="7">E1425</strain>
    </source>
</reference>
<sequence length="923" mass="104638">MDQEHGIDSGSAQHIESKAARLSLSNGGSTYPFEDVTSLLDVATKGMKVGQLVQVPTFSLFDAMCAIVIMDPKMDTGMTVDDPTTTQYDVNRLIDPKEFIWIFDNILIGKMTWLSGHALSQTLLTSCYVLRLMEIDLETEMTEDSLRQQSLKDPRTSSPPPQFAGLVLKSCVLAIVKSCALIWTEMRKAQVYEEEDFMTNKFGASFYDSFPLGSLIAMLDRAEVWMEDVGARWIHVVYEAEEATRIVAGIMSRISYSRLSFMALYQVVGVNQVTAPKCAMFPQALDRLAMVRDQVKDLRSTSDLGIKLESAFDHTVHRKLVTNTPPRAIALLTMTETFDQLEEMCKDLLFIGQAFSFPDSTSLVNFFIQFGRKKPTPGAFSRSILQTVLYDERIIMGTRPVHRVVLDHIRETLNPPAWIFDNFEYCQSKLDGVPTPTPESAAASGLEFIPELPEDEDDENRGLSLLKRQINAKAVMFVEKATKPFVDTLQIMGQNPSRQRRNLRKIVLLWETLQTEAEGFDEEIHFVEDEVRRLDAGADISKDELEQPGRMKRYYFVSWTYQMKLWVMEWMLLLGAQLELYSLFEYPMIYSFVDCVFETHAQHARRIRYILAADAEEEKELQERDARALKKKNKNKKKKKKKKTSLGQNTLDLEEGEEGEGDGEEDTMLATATSSSSTLSNASQSASAQKSSASSLPLRNLRPAIEVTELMTIAQLGLNRGVYQIMCALIKVGHMSLRPPHLESHGLNDLRTLFEHRFKAFRELASPELLTFEEFERRTRCEGVDALDILAHATERFNETASFLEQLQGVSAADARIELCENEWRLDVKSMAKLCIASKISIAAIQKDGRFLELREFTIESRRKKALQSAVMAKGKSKKPVAPVLLKDTLQGQVLEPGVYKAPKRHVQLDWKYHPWWPAISLS</sequence>
<evidence type="ECO:0000313" key="7">
    <source>
        <dbReference type="EMBL" id="GJJ78274.1"/>
    </source>
</evidence>
<proteinExistence type="inferred from homology"/>
<dbReference type="EMBL" id="BQFW01000014">
    <property type="protein sequence ID" value="GJJ78274.1"/>
    <property type="molecule type" value="Genomic_DNA"/>
</dbReference>
<dbReference type="Proteomes" id="UP000827284">
    <property type="component" value="Unassembled WGS sequence"/>
</dbReference>
<dbReference type="Pfam" id="PF25789">
    <property type="entry name" value="TPR_NAA35"/>
    <property type="match status" value="2"/>
</dbReference>
<evidence type="ECO:0000256" key="4">
    <source>
        <dbReference type="SAM" id="MobiDB-lite"/>
    </source>
</evidence>
<dbReference type="OrthoDB" id="269405at2759"/>
<evidence type="ECO:0000256" key="2">
    <source>
        <dbReference type="ARBA" id="ARBA00006289"/>
    </source>
</evidence>
<feature type="domain" description="NAA35-like TPR repeats" evidence="6">
    <location>
        <begin position="676"/>
        <end position="919"/>
    </location>
</feature>
<gene>
    <name evidence="7" type="ORF">EMPS_10633</name>
</gene>
<feature type="domain" description="NAA35-like N-terminal" evidence="5">
    <location>
        <begin position="50"/>
        <end position="211"/>
    </location>
</feature>
<keyword evidence="8" id="KW-1185">Reference proteome</keyword>
<protein>
    <submittedName>
        <fullName evidence="7">N-alpha-acetyltransferase 35, NatC auxiliary subunit</fullName>
    </submittedName>
</protein>
<feature type="compositionally biased region" description="Basic residues" evidence="4">
    <location>
        <begin position="629"/>
        <end position="644"/>
    </location>
</feature>
<evidence type="ECO:0000256" key="3">
    <source>
        <dbReference type="ARBA" id="ARBA00022490"/>
    </source>
</evidence>
<accession>A0A9P3HK58</accession>
<evidence type="ECO:0000259" key="5">
    <source>
        <dbReference type="Pfam" id="PF04112"/>
    </source>
</evidence>
<dbReference type="PANTHER" id="PTHR21373:SF0">
    <property type="entry name" value="N-ALPHA-ACETYLTRANSFERASE 35, NATC AUXILIARY SUBUNIT"/>
    <property type="match status" value="1"/>
</dbReference>
<comment type="similarity">
    <text evidence="2">Belongs to the MAK10 family.</text>
</comment>
<reference evidence="7" key="2">
    <citation type="journal article" date="2022" name="Microbiol. Resour. Announc.">
        <title>Whole-Genome Sequence of Entomortierella parvispora E1425, a Mucoromycotan Fungus Associated with Burkholderiaceae-Related Endosymbiotic Bacteria.</title>
        <authorList>
            <person name="Herlambang A."/>
            <person name="Guo Y."/>
            <person name="Takashima Y."/>
            <person name="Narisawa K."/>
            <person name="Ohta H."/>
            <person name="Nishizawa T."/>
        </authorList>
    </citation>
    <scope>NUCLEOTIDE SEQUENCE</scope>
    <source>
        <strain evidence="7">E1425</strain>
    </source>
</reference>
<name>A0A9P3HK58_9FUNG</name>
<organism evidence="7 8">
    <name type="scientific">Entomortierella parvispora</name>
    <dbReference type="NCBI Taxonomy" id="205924"/>
    <lineage>
        <taxon>Eukaryota</taxon>
        <taxon>Fungi</taxon>
        <taxon>Fungi incertae sedis</taxon>
        <taxon>Mucoromycota</taxon>
        <taxon>Mortierellomycotina</taxon>
        <taxon>Mortierellomycetes</taxon>
        <taxon>Mortierellales</taxon>
        <taxon>Mortierellaceae</taxon>
        <taxon>Entomortierella</taxon>
    </lineage>
</organism>
<dbReference type="GO" id="GO:0031417">
    <property type="term" value="C:NatC complex"/>
    <property type="evidence" value="ECO:0007669"/>
    <property type="project" value="InterPro"/>
</dbReference>
<dbReference type="InterPro" id="IPR007244">
    <property type="entry name" value="Naa35_N"/>
</dbReference>
<feature type="region of interest" description="Disordered" evidence="4">
    <location>
        <begin position="628"/>
        <end position="695"/>
    </location>
</feature>
<dbReference type="PANTHER" id="PTHR21373">
    <property type="entry name" value="GLUCOSE REPRESSIBLE PROTEIN MAK10"/>
    <property type="match status" value="1"/>
</dbReference>
<feature type="compositionally biased region" description="Acidic residues" evidence="4">
    <location>
        <begin position="652"/>
        <end position="667"/>
    </location>
</feature>
<comment type="subcellular location">
    <subcellularLocation>
        <location evidence="1">Cytoplasm</location>
    </subcellularLocation>
</comment>
<feature type="domain" description="NAA35-like TPR repeats" evidence="6">
    <location>
        <begin position="358"/>
        <end position="643"/>
    </location>
</feature>
<evidence type="ECO:0000313" key="8">
    <source>
        <dbReference type="Proteomes" id="UP000827284"/>
    </source>
</evidence>
<feature type="compositionally biased region" description="Low complexity" evidence="4">
    <location>
        <begin position="669"/>
        <end position="695"/>
    </location>
</feature>
<evidence type="ECO:0000256" key="1">
    <source>
        <dbReference type="ARBA" id="ARBA00004496"/>
    </source>
</evidence>
<dbReference type="InterPro" id="IPR057983">
    <property type="entry name" value="NAA35-like_N"/>
</dbReference>
<dbReference type="AlphaFoldDB" id="A0A9P3HK58"/>
<dbReference type="InterPro" id="IPR057982">
    <property type="entry name" value="TPR_NAA35"/>
</dbReference>